<dbReference type="Gene3D" id="3.30.457.10">
    <property type="entry name" value="Copper amine oxidase-like, N-terminal domain"/>
    <property type="match status" value="1"/>
</dbReference>
<evidence type="ECO:0000313" key="3">
    <source>
        <dbReference type="EMBL" id="GFR37630.1"/>
    </source>
</evidence>
<evidence type="ECO:0000259" key="1">
    <source>
        <dbReference type="Pfam" id="PF07486"/>
    </source>
</evidence>
<dbReference type="InterPro" id="IPR012854">
    <property type="entry name" value="Cu_amine_oxidase-like_N"/>
</dbReference>
<evidence type="ECO:0000259" key="2">
    <source>
        <dbReference type="Pfam" id="PF07833"/>
    </source>
</evidence>
<dbReference type="RefSeq" id="WP_200965918.1">
    <property type="nucleotide sequence ID" value="NZ_BMAQ01000006.1"/>
</dbReference>
<reference evidence="3" key="1">
    <citation type="submission" date="2020-08" db="EMBL/GenBank/DDBJ databases">
        <authorList>
            <person name="Uke A."/>
            <person name="Chhe C."/>
            <person name="Baramee S."/>
            <person name="Kosugi A."/>
        </authorList>
    </citation>
    <scope>NUCLEOTIDE SEQUENCE</scope>
    <source>
        <strain evidence="3">DA-C8</strain>
    </source>
</reference>
<keyword evidence="4" id="KW-1185">Reference proteome</keyword>
<sequence length="338" mass="38205">MLLTAAFVWPASVLAQAEQEEQAAAETIGDVEPKVYIDSEDHILNDQLLIEDGRLLVSIRHLAEALDGIVVWVQDQGEVRVFSVYGDVITFQPENPLMKLNDVEYRMDVAPISVNQRIYVPLRHAAQFLHAEVEWDEEDRAAYVLRKSPYILEEGETLAEVSAKLNIEEDLLLERNRHPEQDVDEIGHVKIVIPDIMRNKIEEPEEEAAAETLAAEELPYSESELELLAKITMVEAGYEPYEGQLAVANVILNRVRDPRFPDTIRDVIYAPNQFPPAHNGLLDKAEPNESVWKAVMAAARGENNVEGAVYFHNPKVSSDGLWNRLTEVARIGNHRFLK</sequence>
<dbReference type="InterPro" id="IPR036582">
    <property type="entry name" value="Mao_N_sf"/>
</dbReference>
<protein>
    <recommendedName>
        <fullName evidence="5">Copper amine oxidase N-terminal domain-containing protein</fullName>
    </recommendedName>
</protein>
<dbReference type="InterPro" id="IPR011105">
    <property type="entry name" value="Cell_wall_hydrolase_SleB"/>
</dbReference>
<name>A0A916QBD7_9BACL</name>
<gene>
    <name evidence="3" type="ORF">PRECH8_09260</name>
</gene>
<evidence type="ECO:0008006" key="5">
    <source>
        <dbReference type="Google" id="ProtNLM"/>
    </source>
</evidence>
<dbReference type="Pfam" id="PF07486">
    <property type="entry name" value="Hydrolase_2"/>
    <property type="match status" value="1"/>
</dbReference>
<dbReference type="InterPro" id="IPR042047">
    <property type="entry name" value="SleB_dom1"/>
</dbReference>
<dbReference type="Gene3D" id="6.20.240.60">
    <property type="match status" value="1"/>
</dbReference>
<accession>A0A916QBD7</accession>
<dbReference type="GO" id="GO:0016787">
    <property type="term" value="F:hydrolase activity"/>
    <property type="evidence" value="ECO:0007669"/>
    <property type="project" value="InterPro"/>
</dbReference>
<reference evidence="3" key="2">
    <citation type="journal article" date="2021" name="Data Brief">
        <title>Draft genome sequence data of the facultative, thermophilic, xylanolytic bacterium Paenibacillus sp. strain DA-C8.</title>
        <authorList>
            <person name="Chhe C."/>
            <person name="Uke A."/>
            <person name="Baramee S."/>
            <person name="Ungkulpasvich U."/>
            <person name="Tachaapaikoon C."/>
            <person name="Pason P."/>
            <person name="Waeonukul R."/>
            <person name="Ratanakhanokchai K."/>
            <person name="Kosugi A."/>
        </authorList>
    </citation>
    <scope>NUCLEOTIDE SEQUENCE</scope>
    <source>
        <strain evidence="3">DA-C8</strain>
    </source>
</reference>
<dbReference type="EMBL" id="BMAQ01000006">
    <property type="protein sequence ID" value="GFR37630.1"/>
    <property type="molecule type" value="Genomic_DNA"/>
</dbReference>
<dbReference type="Gene3D" id="1.10.10.2520">
    <property type="entry name" value="Cell wall hydrolase SleB, domain 1"/>
    <property type="match status" value="1"/>
</dbReference>
<evidence type="ECO:0000313" key="4">
    <source>
        <dbReference type="Proteomes" id="UP000654993"/>
    </source>
</evidence>
<dbReference type="SUPFAM" id="SSF55383">
    <property type="entry name" value="Copper amine oxidase, domain N"/>
    <property type="match status" value="1"/>
</dbReference>
<feature type="domain" description="Cell wall hydrolase SleB" evidence="1">
    <location>
        <begin position="239"/>
        <end position="336"/>
    </location>
</feature>
<feature type="domain" description="Copper amine oxidase-like N-terminal" evidence="2">
    <location>
        <begin position="44"/>
        <end position="143"/>
    </location>
</feature>
<dbReference type="Proteomes" id="UP000654993">
    <property type="component" value="Unassembled WGS sequence"/>
</dbReference>
<dbReference type="Pfam" id="PF07833">
    <property type="entry name" value="Cu_amine_oxidN1"/>
    <property type="match status" value="1"/>
</dbReference>
<dbReference type="AlphaFoldDB" id="A0A916QBD7"/>
<organism evidence="3 4">
    <name type="scientific">Insulibacter thermoxylanivorax</name>
    <dbReference type="NCBI Taxonomy" id="2749268"/>
    <lineage>
        <taxon>Bacteria</taxon>
        <taxon>Bacillati</taxon>
        <taxon>Bacillota</taxon>
        <taxon>Bacilli</taxon>
        <taxon>Bacillales</taxon>
        <taxon>Paenibacillaceae</taxon>
        <taxon>Insulibacter</taxon>
    </lineage>
</organism>
<proteinExistence type="predicted"/>
<comment type="caution">
    <text evidence="3">The sequence shown here is derived from an EMBL/GenBank/DDBJ whole genome shotgun (WGS) entry which is preliminary data.</text>
</comment>